<protein>
    <submittedName>
        <fullName evidence="1">Uncharacterized protein</fullName>
    </submittedName>
</protein>
<reference evidence="2" key="1">
    <citation type="journal article" date="2014" name="Science">
        <title>Ancient hybridizations among the ancestral genomes of bread wheat.</title>
        <authorList>
            <consortium name="International Wheat Genome Sequencing Consortium,"/>
            <person name="Marcussen T."/>
            <person name="Sandve S.R."/>
            <person name="Heier L."/>
            <person name="Spannagl M."/>
            <person name="Pfeifer M."/>
            <person name="Jakobsen K.S."/>
            <person name="Wulff B.B."/>
            <person name="Steuernagel B."/>
            <person name="Mayer K.F."/>
            <person name="Olsen O.A."/>
        </authorList>
    </citation>
    <scope>NUCLEOTIDE SEQUENCE [LARGE SCALE GENOMIC DNA]</scope>
    <source>
        <strain evidence="2">cv. AL8/78</strain>
    </source>
</reference>
<reference evidence="1" key="4">
    <citation type="submission" date="2019-03" db="UniProtKB">
        <authorList>
            <consortium name="EnsemblPlants"/>
        </authorList>
    </citation>
    <scope>IDENTIFICATION</scope>
</reference>
<accession>A0A453H4Q1</accession>
<dbReference type="Proteomes" id="UP000015105">
    <property type="component" value="Chromosome 4D"/>
</dbReference>
<dbReference type="AlphaFoldDB" id="A0A453H4Q1"/>
<reference evidence="1" key="3">
    <citation type="journal article" date="2017" name="Nature">
        <title>Genome sequence of the progenitor of the wheat D genome Aegilops tauschii.</title>
        <authorList>
            <person name="Luo M.C."/>
            <person name="Gu Y.Q."/>
            <person name="Puiu D."/>
            <person name="Wang H."/>
            <person name="Twardziok S.O."/>
            <person name="Deal K.R."/>
            <person name="Huo N."/>
            <person name="Zhu T."/>
            <person name="Wang L."/>
            <person name="Wang Y."/>
            <person name="McGuire P.E."/>
            <person name="Liu S."/>
            <person name="Long H."/>
            <person name="Ramasamy R.K."/>
            <person name="Rodriguez J.C."/>
            <person name="Van S.L."/>
            <person name="Yuan L."/>
            <person name="Wang Z."/>
            <person name="Xia Z."/>
            <person name="Xiao L."/>
            <person name="Anderson O.D."/>
            <person name="Ouyang S."/>
            <person name="Liang Y."/>
            <person name="Zimin A.V."/>
            <person name="Pertea G."/>
            <person name="Qi P."/>
            <person name="Bennetzen J.L."/>
            <person name="Dai X."/>
            <person name="Dawson M.W."/>
            <person name="Muller H.G."/>
            <person name="Kugler K."/>
            <person name="Rivarola-Duarte L."/>
            <person name="Spannagl M."/>
            <person name="Mayer K.F.X."/>
            <person name="Lu F.H."/>
            <person name="Bevan M.W."/>
            <person name="Leroy P."/>
            <person name="Li P."/>
            <person name="You F.M."/>
            <person name="Sun Q."/>
            <person name="Liu Z."/>
            <person name="Lyons E."/>
            <person name="Wicker T."/>
            <person name="Salzberg S.L."/>
            <person name="Devos K.M."/>
            <person name="Dvorak J."/>
        </authorList>
    </citation>
    <scope>NUCLEOTIDE SEQUENCE [LARGE SCALE GENOMIC DNA]</scope>
    <source>
        <strain evidence="1">cv. AL8/78</strain>
    </source>
</reference>
<dbReference type="Gramene" id="AET4Gv20065800.27">
    <property type="protein sequence ID" value="AET4Gv20065800.27"/>
    <property type="gene ID" value="AET4Gv20065800"/>
</dbReference>
<keyword evidence="2" id="KW-1185">Reference proteome</keyword>
<evidence type="ECO:0000313" key="1">
    <source>
        <dbReference type="EnsemblPlants" id="AET4Gv20065800.27"/>
    </source>
</evidence>
<reference evidence="1" key="5">
    <citation type="journal article" date="2021" name="G3 (Bethesda)">
        <title>Aegilops tauschii genome assembly Aet v5.0 features greater sequence contiguity and improved annotation.</title>
        <authorList>
            <person name="Wang L."/>
            <person name="Zhu T."/>
            <person name="Rodriguez J.C."/>
            <person name="Deal K.R."/>
            <person name="Dubcovsky J."/>
            <person name="McGuire P.E."/>
            <person name="Lux T."/>
            <person name="Spannagl M."/>
            <person name="Mayer K.F.X."/>
            <person name="Baldrich P."/>
            <person name="Meyers B.C."/>
            <person name="Huo N."/>
            <person name="Gu Y.Q."/>
            <person name="Zhou H."/>
            <person name="Devos K.M."/>
            <person name="Bennetzen J.L."/>
            <person name="Unver T."/>
            <person name="Budak H."/>
            <person name="Gulick P.J."/>
            <person name="Galiba G."/>
            <person name="Kalapos B."/>
            <person name="Nelson D.R."/>
            <person name="Li P."/>
            <person name="You F.M."/>
            <person name="Luo M.C."/>
            <person name="Dvorak J."/>
        </authorList>
    </citation>
    <scope>NUCLEOTIDE SEQUENCE [LARGE SCALE GENOMIC DNA]</scope>
    <source>
        <strain evidence="1">cv. AL8/78</strain>
    </source>
</reference>
<organism evidence="1 2">
    <name type="scientific">Aegilops tauschii subsp. strangulata</name>
    <name type="common">Goatgrass</name>
    <dbReference type="NCBI Taxonomy" id="200361"/>
    <lineage>
        <taxon>Eukaryota</taxon>
        <taxon>Viridiplantae</taxon>
        <taxon>Streptophyta</taxon>
        <taxon>Embryophyta</taxon>
        <taxon>Tracheophyta</taxon>
        <taxon>Spermatophyta</taxon>
        <taxon>Magnoliopsida</taxon>
        <taxon>Liliopsida</taxon>
        <taxon>Poales</taxon>
        <taxon>Poaceae</taxon>
        <taxon>BOP clade</taxon>
        <taxon>Pooideae</taxon>
        <taxon>Triticodae</taxon>
        <taxon>Triticeae</taxon>
        <taxon>Triticinae</taxon>
        <taxon>Aegilops</taxon>
    </lineage>
</organism>
<proteinExistence type="predicted"/>
<sequence>MAPASTRLATSSAGWRWAPTCRRGTSWCCRRRWRAPSTWCVGRTEERAVGSLQHDMKLAAAAVFGTVHARSWGGGRVGDRIEHRRARVRRARRGGRVSSGTALRCRARRREQLRRSSALRASERGRLWTCCTQNAQ</sequence>
<reference evidence="2" key="2">
    <citation type="journal article" date="2017" name="Nat. Plants">
        <title>The Aegilops tauschii genome reveals multiple impacts of transposons.</title>
        <authorList>
            <person name="Zhao G."/>
            <person name="Zou C."/>
            <person name="Li K."/>
            <person name="Wang K."/>
            <person name="Li T."/>
            <person name="Gao L."/>
            <person name="Zhang X."/>
            <person name="Wang H."/>
            <person name="Yang Z."/>
            <person name="Liu X."/>
            <person name="Jiang W."/>
            <person name="Mao L."/>
            <person name="Kong X."/>
            <person name="Jiao Y."/>
            <person name="Jia J."/>
        </authorList>
    </citation>
    <scope>NUCLEOTIDE SEQUENCE [LARGE SCALE GENOMIC DNA]</scope>
    <source>
        <strain evidence="2">cv. AL8/78</strain>
    </source>
</reference>
<name>A0A453H4Q1_AEGTS</name>
<evidence type="ECO:0000313" key="2">
    <source>
        <dbReference type="Proteomes" id="UP000015105"/>
    </source>
</evidence>
<dbReference type="EnsemblPlants" id="AET4Gv20065800.27">
    <property type="protein sequence ID" value="AET4Gv20065800.27"/>
    <property type="gene ID" value="AET4Gv20065800"/>
</dbReference>